<dbReference type="NCBIfam" id="TIGR01630">
    <property type="entry name" value="psiM2_ORF9"/>
    <property type="match status" value="1"/>
</dbReference>
<proteinExistence type="predicted"/>
<dbReference type="Pfam" id="PF22530">
    <property type="entry name" value="Terminase-T7_RNaseH-like"/>
    <property type="match status" value="1"/>
</dbReference>
<protein>
    <submittedName>
        <fullName evidence="2">Terminase</fullName>
    </submittedName>
</protein>
<dbReference type="InterPro" id="IPR054762">
    <property type="entry name" value="Gp19_RNaseH-like"/>
</dbReference>
<name>A0A8S5LWR4_9CAUD</name>
<organism evidence="2">
    <name type="scientific">Siphoviridae sp. ct3pR10</name>
    <dbReference type="NCBI Taxonomy" id="2826284"/>
    <lineage>
        <taxon>Viruses</taxon>
        <taxon>Duplodnaviria</taxon>
        <taxon>Heunggongvirae</taxon>
        <taxon>Uroviricota</taxon>
        <taxon>Caudoviricetes</taxon>
    </lineage>
</organism>
<reference evidence="2" key="1">
    <citation type="journal article" date="2021" name="Proc. Natl. Acad. Sci. U.S.A.">
        <title>A Catalog of Tens of Thousands of Viruses from Human Metagenomes Reveals Hidden Associations with Chronic Diseases.</title>
        <authorList>
            <person name="Tisza M.J."/>
            <person name="Buck C.B."/>
        </authorList>
    </citation>
    <scope>NUCLEOTIDE SEQUENCE</scope>
    <source>
        <strain evidence="2">Ct3pR10</strain>
    </source>
</reference>
<evidence type="ECO:0000313" key="2">
    <source>
        <dbReference type="EMBL" id="DAD74352.1"/>
    </source>
</evidence>
<sequence>MDYGKLSTSILGAIERKTEDIGAYEDLFSLCQAWAQEDFKAAHSVNKQLRDMCSQKMATVSMPKVEGFYSQWRRSLLFEAPYDFDSYLLYAEINRQAKKRFYQPRRSKLKPVVDSLQALCGDDELDMLAVSLPPGVGKTTLAVFLLTWVAGRDPNNPNLTGSHSNSFVRGVYDECLRIFDPKGEYLWHDVFPTVQVSNTNAKDCRIDLDKRQRFETLEFTSIGTGNAGLYRAANLLYCDDLVSGIEVALSKERLDKLWEIYTTDLRQRKIGDKCKELHIATRWSVHDVIGRLEREYEGNTRAKFIRIPAMNEDDESNFDYEFGVGFSTKFYREQRDIMDSVSWKALYQNEPVERMGLLYQENELRRYFDLPEQEPDAIIAVCDTKDRGTDYCAMPIAYQYGDDYYIDDFICDNSNPEIVEARLVAKLLKHKVQAARFESNSAGGRIAADVQKRVKEEGGRTKITTKFSTTNKETRIIIAAGYAKEHFLFKDESAYKGDKEYRLAMSMLCSYTMAGKNKNDDVVDSIAMLVDYSESFRLAKVEVIKRPF</sequence>
<accession>A0A8S5LWR4</accession>
<dbReference type="InterPro" id="IPR006517">
    <property type="entry name" value="Phage_terminase_lsu-like_C"/>
</dbReference>
<dbReference type="EMBL" id="BK014759">
    <property type="protein sequence ID" value="DAD74352.1"/>
    <property type="molecule type" value="Genomic_DNA"/>
</dbReference>
<evidence type="ECO:0000259" key="1">
    <source>
        <dbReference type="Pfam" id="PF22530"/>
    </source>
</evidence>
<feature type="domain" description="Terminase large subunit ribonuclease H-like" evidence="1">
    <location>
        <begin position="383"/>
        <end position="477"/>
    </location>
</feature>